<accession>A0A9P6III3</accession>
<protein>
    <submittedName>
        <fullName evidence="1">Uncharacterized protein</fullName>
    </submittedName>
</protein>
<dbReference type="AlphaFoldDB" id="A0A9P6III3"/>
<sequence>MVGGRLALRAKFWDVITDRCREYQSRAQERMRAVDAERCPSGVRSQVCGIACKKLDKDGPQTSVAYQDSDLEPGITLKQENYCEI</sequence>
<gene>
    <name evidence="1" type="ORF">BGZ65_009192</name>
</gene>
<dbReference type="EMBL" id="JAAAHW010010768">
    <property type="protein sequence ID" value="KAF9923021.1"/>
    <property type="molecule type" value="Genomic_DNA"/>
</dbReference>
<reference evidence="1" key="1">
    <citation type="journal article" date="2020" name="Fungal Divers.">
        <title>Resolving the Mortierellaceae phylogeny through synthesis of multi-gene phylogenetics and phylogenomics.</title>
        <authorList>
            <person name="Vandepol N."/>
            <person name="Liber J."/>
            <person name="Desiro A."/>
            <person name="Na H."/>
            <person name="Kennedy M."/>
            <person name="Barry K."/>
            <person name="Grigoriev I.V."/>
            <person name="Miller A.N."/>
            <person name="O'Donnell K."/>
            <person name="Stajich J.E."/>
            <person name="Bonito G."/>
        </authorList>
    </citation>
    <scope>NUCLEOTIDE SEQUENCE</scope>
    <source>
        <strain evidence="1">MES-2147</strain>
    </source>
</reference>
<evidence type="ECO:0000313" key="2">
    <source>
        <dbReference type="Proteomes" id="UP000749646"/>
    </source>
</evidence>
<proteinExistence type="predicted"/>
<organism evidence="1 2">
    <name type="scientific">Modicella reniformis</name>
    <dbReference type="NCBI Taxonomy" id="1440133"/>
    <lineage>
        <taxon>Eukaryota</taxon>
        <taxon>Fungi</taxon>
        <taxon>Fungi incertae sedis</taxon>
        <taxon>Mucoromycota</taxon>
        <taxon>Mortierellomycotina</taxon>
        <taxon>Mortierellomycetes</taxon>
        <taxon>Mortierellales</taxon>
        <taxon>Mortierellaceae</taxon>
        <taxon>Modicella</taxon>
    </lineage>
</organism>
<keyword evidence="2" id="KW-1185">Reference proteome</keyword>
<comment type="caution">
    <text evidence="1">The sequence shown here is derived from an EMBL/GenBank/DDBJ whole genome shotgun (WGS) entry which is preliminary data.</text>
</comment>
<dbReference type="Proteomes" id="UP000749646">
    <property type="component" value="Unassembled WGS sequence"/>
</dbReference>
<name>A0A9P6III3_9FUNG</name>
<evidence type="ECO:0000313" key="1">
    <source>
        <dbReference type="EMBL" id="KAF9923021.1"/>
    </source>
</evidence>